<dbReference type="RefSeq" id="WP_247341103.1">
    <property type="nucleotide sequence ID" value="NZ_CP095550.1"/>
</dbReference>
<keyword evidence="2" id="KW-0378">Hydrolase</keyword>
<sequence length="312" mass="37028">MADIKQYIFFDFEMLCSDQGMAFEKMEAIRLGAVKYELDSEEISYFDRFIRPENRNPLTNFCKTLTGIDDTDLEKASDFKDVFADFLEWIGGLKKSQYFSWSPSDLSRLKIDSLKHSIPERTIRKIETRYTDFQDIFKKRVSKNNISVEDGLSLYGLEFLGEKHNPMYDAYNTLRIYQSYLCEPIKSDMIMLKQFIFEVESPEDIRMINLQLSKQLQQDAKEITEQLREIYRIRDVKKLLKPIKRLSLKYENVFLNRSGIFTKQNVCNAECFLSFYQDFLFTFEEHFAHSSRVVILHEYMLNPLKQLISTNT</sequence>
<dbReference type="InterPro" id="IPR013520">
    <property type="entry name" value="Ribonucl_H"/>
</dbReference>
<proteinExistence type="predicted"/>
<keyword evidence="1" id="KW-0540">Nuclease</keyword>
<dbReference type="SUPFAM" id="SSF53098">
    <property type="entry name" value="Ribonuclease H-like"/>
    <property type="match status" value="1"/>
</dbReference>
<dbReference type="PANTHER" id="PTHR23044">
    <property type="entry name" value="3'-5' EXONUCLEASE ERI1-RELATED"/>
    <property type="match status" value="1"/>
</dbReference>
<comment type="caution">
    <text evidence="5">The sequence shown here is derived from an EMBL/GenBank/DDBJ whole genome shotgun (WGS) entry which is preliminary data.</text>
</comment>
<evidence type="ECO:0000256" key="2">
    <source>
        <dbReference type="ARBA" id="ARBA00022801"/>
    </source>
</evidence>
<dbReference type="SMART" id="SM00479">
    <property type="entry name" value="EXOIII"/>
    <property type="match status" value="1"/>
</dbReference>
<name>A0ABW5BXC2_9BACI</name>
<evidence type="ECO:0000259" key="4">
    <source>
        <dbReference type="SMART" id="SM00479"/>
    </source>
</evidence>
<gene>
    <name evidence="5" type="ORF">ACFSKK_06370</name>
</gene>
<dbReference type="PANTHER" id="PTHR23044:SF61">
    <property type="entry name" value="3'-5' EXORIBONUCLEASE 1-RELATED"/>
    <property type="match status" value="1"/>
</dbReference>
<reference evidence="6" key="1">
    <citation type="journal article" date="2019" name="Int. J. Syst. Evol. Microbiol.">
        <title>The Global Catalogue of Microorganisms (GCM) 10K type strain sequencing project: providing services to taxonomists for standard genome sequencing and annotation.</title>
        <authorList>
            <consortium name="The Broad Institute Genomics Platform"/>
            <consortium name="The Broad Institute Genome Sequencing Center for Infectious Disease"/>
            <person name="Wu L."/>
            <person name="Ma J."/>
        </authorList>
    </citation>
    <scope>NUCLEOTIDE SEQUENCE [LARGE SCALE GENOMIC DNA]</scope>
    <source>
        <strain evidence="6">CGMCC 1.15474</strain>
    </source>
</reference>
<evidence type="ECO:0000256" key="1">
    <source>
        <dbReference type="ARBA" id="ARBA00022722"/>
    </source>
</evidence>
<dbReference type="Pfam" id="PF00929">
    <property type="entry name" value="RNase_T"/>
    <property type="match status" value="1"/>
</dbReference>
<evidence type="ECO:0000313" key="6">
    <source>
        <dbReference type="Proteomes" id="UP001597318"/>
    </source>
</evidence>
<dbReference type="Proteomes" id="UP001597318">
    <property type="component" value="Unassembled WGS sequence"/>
</dbReference>
<evidence type="ECO:0000256" key="3">
    <source>
        <dbReference type="ARBA" id="ARBA00022839"/>
    </source>
</evidence>
<dbReference type="GO" id="GO:0004527">
    <property type="term" value="F:exonuclease activity"/>
    <property type="evidence" value="ECO:0007669"/>
    <property type="project" value="UniProtKB-KW"/>
</dbReference>
<feature type="domain" description="Exonuclease" evidence="4">
    <location>
        <begin position="6"/>
        <end position="186"/>
    </location>
</feature>
<dbReference type="InterPro" id="IPR047201">
    <property type="entry name" value="ERI-1_3'hExo-like"/>
</dbReference>
<dbReference type="InterPro" id="IPR051274">
    <property type="entry name" value="3-5_Exoribonuclease"/>
</dbReference>
<dbReference type="InterPro" id="IPR036397">
    <property type="entry name" value="RNaseH_sf"/>
</dbReference>
<organism evidence="5 6">
    <name type="scientific">Metabacillus endolithicus</name>
    <dbReference type="NCBI Taxonomy" id="1535204"/>
    <lineage>
        <taxon>Bacteria</taxon>
        <taxon>Bacillati</taxon>
        <taxon>Bacillota</taxon>
        <taxon>Bacilli</taxon>
        <taxon>Bacillales</taxon>
        <taxon>Bacillaceae</taxon>
        <taxon>Metabacillus</taxon>
    </lineage>
</organism>
<dbReference type="EMBL" id="JBHUIK010000001">
    <property type="protein sequence ID" value="MFD2213315.1"/>
    <property type="molecule type" value="Genomic_DNA"/>
</dbReference>
<evidence type="ECO:0000313" key="5">
    <source>
        <dbReference type="EMBL" id="MFD2213315.1"/>
    </source>
</evidence>
<dbReference type="Gene3D" id="3.30.420.10">
    <property type="entry name" value="Ribonuclease H-like superfamily/Ribonuclease H"/>
    <property type="match status" value="1"/>
</dbReference>
<keyword evidence="3 5" id="KW-0269">Exonuclease</keyword>
<keyword evidence="6" id="KW-1185">Reference proteome</keyword>
<protein>
    <submittedName>
        <fullName evidence="5">Exonuclease domain-containing protein</fullName>
    </submittedName>
</protein>
<accession>A0ABW5BXC2</accession>
<dbReference type="CDD" id="cd06133">
    <property type="entry name" value="ERI-1_3'hExo_like"/>
    <property type="match status" value="1"/>
</dbReference>
<dbReference type="InterPro" id="IPR012337">
    <property type="entry name" value="RNaseH-like_sf"/>
</dbReference>